<dbReference type="PANTHER" id="PTHR45663:SF15">
    <property type="entry name" value="THIOREDOXIN Y1, CHLOROPLASTIC"/>
    <property type="match status" value="1"/>
</dbReference>
<keyword evidence="3" id="KW-0249">Electron transport</keyword>
<dbReference type="RefSeq" id="WP_017711856.1">
    <property type="nucleotide sequence ID" value="NZ_KB235933.1"/>
</dbReference>
<evidence type="ECO:0000256" key="1">
    <source>
        <dbReference type="ARBA" id="ARBA00008987"/>
    </source>
</evidence>
<evidence type="ECO:0000256" key="9">
    <source>
        <dbReference type="PIRSR" id="PIRSR000077-4"/>
    </source>
</evidence>
<dbReference type="GO" id="GO:0015035">
    <property type="term" value="F:protein-disulfide reductase activity"/>
    <property type="evidence" value="ECO:0007669"/>
    <property type="project" value="UniProtKB-UniRule"/>
</dbReference>
<comment type="similarity">
    <text evidence="1 7">Belongs to the thioredoxin family.</text>
</comment>
<dbReference type="PANTHER" id="PTHR45663">
    <property type="entry name" value="GEO12009P1"/>
    <property type="match status" value="1"/>
</dbReference>
<feature type="active site" description="Nucleophile" evidence="8">
    <location>
        <position position="33"/>
    </location>
</feature>
<dbReference type="InterPro" id="IPR036249">
    <property type="entry name" value="Thioredoxin-like_sf"/>
</dbReference>
<feature type="domain" description="Thioredoxin" evidence="10">
    <location>
        <begin position="1"/>
        <end position="106"/>
    </location>
</feature>
<dbReference type="InterPro" id="IPR005746">
    <property type="entry name" value="Thioredoxin"/>
</dbReference>
<feature type="site" description="Contributes to redox potential value" evidence="8">
    <location>
        <position position="32"/>
    </location>
</feature>
<evidence type="ECO:0000259" key="10">
    <source>
        <dbReference type="PROSITE" id="PS51352"/>
    </source>
</evidence>
<keyword evidence="4 9" id="KW-1015">Disulfide bond</keyword>
<dbReference type="FunFam" id="3.40.30.10:FF:000001">
    <property type="entry name" value="Thioredoxin"/>
    <property type="match status" value="1"/>
</dbReference>
<evidence type="ECO:0000256" key="7">
    <source>
        <dbReference type="PIRNR" id="PIRNR000077"/>
    </source>
</evidence>
<dbReference type="PIRSF" id="PIRSF000077">
    <property type="entry name" value="Thioredoxin"/>
    <property type="match status" value="1"/>
</dbReference>
<gene>
    <name evidence="11" type="ORF">PROH_12470</name>
</gene>
<dbReference type="STRING" id="317619.GCA_000332315_01284"/>
<dbReference type="Pfam" id="PF00085">
    <property type="entry name" value="Thioredoxin"/>
    <property type="match status" value="1"/>
</dbReference>
<evidence type="ECO:0000256" key="3">
    <source>
        <dbReference type="ARBA" id="ARBA00022982"/>
    </source>
</evidence>
<feature type="site" description="Contributes to redox potential value" evidence="8">
    <location>
        <position position="31"/>
    </location>
</feature>
<reference evidence="11" key="1">
    <citation type="submission" date="2012-04" db="EMBL/GenBank/DDBJ databases">
        <authorList>
            <person name="Borisov I.G."/>
            <person name="Ivanikova N.V."/>
            <person name="Pinevich A.V."/>
        </authorList>
    </citation>
    <scope>NUCLEOTIDE SEQUENCE</scope>
    <source>
        <strain evidence="11">CALU 1027</strain>
    </source>
</reference>
<organism evidence="11 12">
    <name type="scientific">Prochlorothrix hollandica PCC 9006 = CALU 1027</name>
    <dbReference type="NCBI Taxonomy" id="317619"/>
    <lineage>
        <taxon>Bacteria</taxon>
        <taxon>Bacillati</taxon>
        <taxon>Cyanobacteriota</taxon>
        <taxon>Cyanophyceae</taxon>
        <taxon>Prochlorotrichales</taxon>
        <taxon>Prochlorotrichaceae</taxon>
        <taxon>Prochlorothrix</taxon>
    </lineage>
</organism>
<feature type="disulfide bond" description="Redox-active" evidence="9">
    <location>
        <begin position="30"/>
        <end position="33"/>
    </location>
</feature>
<protein>
    <recommendedName>
        <fullName evidence="6 7">Thioredoxin</fullName>
    </recommendedName>
</protein>
<dbReference type="EMBL" id="AJTX02000004">
    <property type="protein sequence ID" value="KKJ00440.1"/>
    <property type="molecule type" value="Genomic_DNA"/>
</dbReference>
<feature type="active site" description="Nucleophile" evidence="8">
    <location>
        <position position="30"/>
    </location>
</feature>
<evidence type="ECO:0000313" key="12">
    <source>
        <dbReference type="Proteomes" id="UP000034681"/>
    </source>
</evidence>
<dbReference type="PROSITE" id="PS51352">
    <property type="entry name" value="THIOREDOXIN_2"/>
    <property type="match status" value="1"/>
</dbReference>
<keyword evidence="2" id="KW-0813">Transport</keyword>
<evidence type="ECO:0000256" key="2">
    <source>
        <dbReference type="ARBA" id="ARBA00022448"/>
    </source>
</evidence>
<dbReference type="CDD" id="cd02947">
    <property type="entry name" value="TRX_family"/>
    <property type="match status" value="1"/>
</dbReference>
<dbReference type="OrthoDB" id="530955at2"/>
<dbReference type="Proteomes" id="UP000034681">
    <property type="component" value="Unassembled WGS sequence"/>
</dbReference>
<comment type="caution">
    <text evidence="11">The sequence shown here is derived from an EMBL/GenBank/DDBJ whole genome shotgun (WGS) entry which is preliminary data.</text>
</comment>
<proteinExistence type="inferred from homology"/>
<dbReference type="InterPro" id="IPR013766">
    <property type="entry name" value="Thioredoxin_domain"/>
</dbReference>
<dbReference type="InterPro" id="IPR017937">
    <property type="entry name" value="Thioredoxin_CS"/>
</dbReference>
<name>A0A0M2PW87_PROHO</name>
<evidence type="ECO:0000256" key="8">
    <source>
        <dbReference type="PIRSR" id="PIRSR000077-1"/>
    </source>
</evidence>
<dbReference type="AlphaFoldDB" id="A0A0M2PW87"/>
<evidence type="ECO:0000256" key="4">
    <source>
        <dbReference type="ARBA" id="ARBA00023157"/>
    </source>
</evidence>
<dbReference type="GO" id="GO:0005737">
    <property type="term" value="C:cytoplasm"/>
    <property type="evidence" value="ECO:0007669"/>
    <property type="project" value="TreeGrafter"/>
</dbReference>
<keyword evidence="12" id="KW-1185">Reference proteome</keyword>
<evidence type="ECO:0000313" key="11">
    <source>
        <dbReference type="EMBL" id="KKJ00440.1"/>
    </source>
</evidence>
<keyword evidence="5 9" id="KW-0676">Redox-active center</keyword>
<dbReference type="PROSITE" id="PS00194">
    <property type="entry name" value="THIOREDOXIN_1"/>
    <property type="match status" value="1"/>
</dbReference>
<evidence type="ECO:0000256" key="6">
    <source>
        <dbReference type="NCBIfam" id="TIGR01068"/>
    </source>
</evidence>
<dbReference type="eggNOG" id="COG3118">
    <property type="taxonomic scope" value="Bacteria"/>
</dbReference>
<evidence type="ECO:0000256" key="5">
    <source>
        <dbReference type="ARBA" id="ARBA00023284"/>
    </source>
</evidence>
<dbReference type="PRINTS" id="PR00421">
    <property type="entry name" value="THIOREDOXIN"/>
</dbReference>
<sequence>MATKQQFSSFADLLTGSDLPVLVDFYAEWCGPCRLMAQTFAQIAPQVKGRVKLVKINTEAYPQLAAQYQVQALPTLVVFRDGAVMARVEGALSGDQILQWLQTQGL</sequence>
<feature type="site" description="Deprotonates C-terminal active site Cys" evidence="8">
    <location>
        <position position="24"/>
    </location>
</feature>
<dbReference type="SUPFAM" id="SSF52833">
    <property type="entry name" value="Thioredoxin-like"/>
    <property type="match status" value="1"/>
</dbReference>
<dbReference type="Gene3D" id="3.40.30.10">
    <property type="entry name" value="Glutaredoxin"/>
    <property type="match status" value="1"/>
</dbReference>
<accession>A0A0M2PW87</accession>
<dbReference type="NCBIfam" id="TIGR01068">
    <property type="entry name" value="thioredoxin"/>
    <property type="match status" value="1"/>
</dbReference>